<dbReference type="RefSeq" id="WP_132023302.1">
    <property type="nucleotide sequence ID" value="NZ_CP016605.1"/>
</dbReference>
<dbReference type="OrthoDB" id="95460at2"/>
<sequence length="172" mass="19529">MAKLTELLIPDNIRQGLVCSSKKRVFEIIGKIVASQFNDENNQENEHTCFECLYEREKLGNSSLGNGVAFPKGRLPDGDKPIAVFLQLKTGIDYNALDHRDIDLIFALLIPTNICSQYSEDLAKITTLLTDKSICKQLRAAQNKEEIWQIFENIDSQQEILSNNQENIEELN</sequence>
<dbReference type="GO" id="GO:0030295">
    <property type="term" value="F:protein kinase activator activity"/>
    <property type="evidence" value="ECO:0007669"/>
    <property type="project" value="TreeGrafter"/>
</dbReference>
<dbReference type="NCBIfam" id="TIGR01419">
    <property type="entry name" value="nitro_reg_IIA"/>
    <property type="match status" value="1"/>
</dbReference>
<dbReference type="GO" id="GO:0009401">
    <property type="term" value="P:phosphoenolpyruvate-dependent sugar phosphotransferase system"/>
    <property type="evidence" value="ECO:0007669"/>
    <property type="project" value="InterPro"/>
</dbReference>
<evidence type="ECO:0000313" key="2">
    <source>
        <dbReference type="EMBL" id="TCP12748.1"/>
    </source>
</evidence>
<dbReference type="CDD" id="cd00211">
    <property type="entry name" value="PTS_IIA_fru"/>
    <property type="match status" value="1"/>
</dbReference>
<gene>
    <name evidence="2" type="ORF">EV697_10352</name>
</gene>
<name>A0A4V2SJ28_9PAST</name>
<proteinExistence type="predicted"/>
<organism evidence="2 3">
    <name type="scientific">Bisgaardia hudsonensis</name>
    <dbReference type="NCBI Taxonomy" id="109472"/>
    <lineage>
        <taxon>Bacteria</taxon>
        <taxon>Pseudomonadati</taxon>
        <taxon>Pseudomonadota</taxon>
        <taxon>Gammaproteobacteria</taxon>
        <taxon>Pasteurellales</taxon>
        <taxon>Pasteurellaceae</taxon>
        <taxon>Bisgaardia</taxon>
    </lineage>
</organism>
<dbReference type="Pfam" id="PF00359">
    <property type="entry name" value="PTS_EIIA_2"/>
    <property type="match status" value="1"/>
</dbReference>
<dbReference type="SUPFAM" id="SSF55804">
    <property type="entry name" value="Phoshotransferase/anion transport protein"/>
    <property type="match status" value="1"/>
</dbReference>
<dbReference type="PROSITE" id="PS51094">
    <property type="entry name" value="PTS_EIIA_TYPE_2"/>
    <property type="match status" value="1"/>
</dbReference>
<dbReference type="InterPro" id="IPR051541">
    <property type="entry name" value="PTS_SugarTrans_NitroReg"/>
</dbReference>
<dbReference type="InterPro" id="IPR002178">
    <property type="entry name" value="PTS_EIIA_type-2_dom"/>
</dbReference>
<keyword evidence="2" id="KW-0808">Transferase</keyword>
<dbReference type="PANTHER" id="PTHR47738:SF1">
    <property type="entry name" value="NITROGEN REGULATORY PROTEIN"/>
    <property type="match status" value="1"/>
</dbReference>
<comment type="caution">
    <text evidence="2">The sequence shown here is derived from an EMBL/GenBank/DDBJ whole genome shotgun (WGS) entry which is preliminary data.</text>
</comment>
<dbReference type="PANTHER" id="PTHR47738">
    <property type="entry name" value="PTS SYSTEM FRUCTOSE-LIKE EIIA COMPONENT-RELATED"/>
    <property type="match status" value="1"/>
</dbReference>
<reference evidence="2 3" key="1">
    <citation type="submission" date="2019-03" db="EMBL/GenBank/DDBJ databases">
        <title>Genomic Encyclopedia of Type Strains, Phase IV (KMG-IV): sequencing the most valuable type-strain genomes for metagenomic binning, comparative biology and taxonomic classification.</title>
        <authorList>
            <person name="Goeker M."/>
        </authorList>
    </citation>
    <scope>NUCLEOTIDE SEQUENCE [LARGE SCALE GENOMIC DNA]</scope>
    <source>
        <strain evidence="2 3">DSM 28231</strain>
    </source>
</reference>
<accession>A0A4V2SJ28</accession>
<dbReference type="Gene3D" id="3.40.930.10">
    <property type="entry name" value="Mannitol-specific EII, Chain A"/>
    <property type="match status" value="1"/>
</dbReference>
<evidence type="ECO:0000313" key="3">
    <source>
        <dbReference type="Proteomes" id="UP000294841"/>
    </source>
</evidence>
<protein>
    <submittedName>
        <fullName evidence="2">Phosphotransferase IIA-like nitrogen-regulatory protein PtsN</fullName>
    </submittedName>
</protein>
<evidence type="ECO:0000259" key="1">
    <source>
        <dbReference type="PROSITE" id="PS51094"/>
    </source>
</evidence>
<dbReference type="EMBL" id="SLXI01000003">
    <property type="protein sequence ID" value="TCP12748.1"/>
    <property type="molecule type" value="Genomic_DNA"/>
</dbReference>
<keyword evidence="3" id="KW-1185">Reference proteome</keyword>
<dbReference type="InterPro" id="IPR006320">
    <property type="entry name" value="PTS_Nitro_regul"/>
</dbReference>
<dbReference type="GO" id="GO:0008982">
    <property type="term" value="F:protein-N(PI)-phosphohistidine-sugar phosphotransferase activity"/>
    <property type="evidence" value="ECO:0007669"/>
    <property type="project" value="InterPro"/>
</dbReference>
<dbReference type="Proteomes" id="UP000294841">
    <property type="component" value="Unassembled WGS sequence"/>
</dbReference>
<dbReference type="AlphaFoldDB" id="A0A4V2SJ28"/>
<dbReference type="InterPro" id="IPR016152">
    <property type="entry name" value="PTrfase/Anion_transptr"/>
</dbReference>
<feature type="domain" description="PTS EIIA type-2" evidence="1">
    <location>
        <begin position="6"/>
        <end position="154"/>
    </location>
</feature>